<accession>A0ABQ1LEH7</accession>
<dbReference type="CDD" id="cd00146">
    <property type="entry name" value="PKD"/>
    <property type="match status" value="1"/>
</dbReference>
<organism evidence="2 3">
    <name type="scientific">Parapedobacter defluvii</name>
    <dbReference type="NCBI Taxonomy" id="2045106"/>
    <lineage>
        <taxon>Bacteria</taxon>
        <taxon>Pseudomonadati</taxon>
        <taxon>Bacteroidota</taxon>
        <taxon>Sphingobacteriia</taxon>
        <taxon>Sphingobacteriales</taxon>
        <taxon>Sphingobacteriaceae</taxon>
        <taxon>Parapedobacter</taxon>
    </lineage>
</organism>
<reference evidence="3" key="1">
    <citation type="journal article" date="2019" name="Int. J. Syst. Evol. Microbiol.">
        <title>The Global Catalogue of Microorganisms (GCM) 10K type strain sequencing project: providing services to taxonomists for standard genome sequencing and annotation.</title>
        <authorList>
            <consortium name="The Broad Institute Genomics Platform"/>
            <consortium name="The Broad Institute Genome Sequencing Center for Infectious Disease"/>
            <person name="Wu L."/>
            <person name="Ma J."/>
        </authorList>
    </citation>
    <scope>NUCLEOTIDE SEQUENCE [LARGE SCALE GENOMIC DNA]</scope>
    <source>
        <strain evidence="3">CGMCC 1.15342</strain>
    </source>
</reference>
<dbReference type="Pfam" id="PF18911">
    <property type="entry name" value="PKD_4"/>
    <property type="match status" value="1"/>
</dbReference>
<gene>
    <name evidence="2" type="ORF">GCM10011386_11970</name>
</gene>
<feature type="domain" description="PKD" evidence="1">
    <location>
        <begin position="52"/>
        <end position="112"/>
    </location>
</feature>
<name>A0ABQ1LEH7_9SPHI</name>
<dbReference type="InterPro" id="IPR008979">
    <property type="entry name" value="Galactose-bd-like_sf"/>
</dbReference>
<dbReference type="InterPro" id="IPR000601">
    <property type="entry name" value="PKD_dom"/>
</dbReference>
<dbReference type="RefSeq" id="WP_188748480.1">
    <property type="nucleotide sequence ID" value="NZ_BMIK01000002.1"/>
</dbReference>
<comment type="caution">
    <text evidence="2">The sequence shown here is derived from an EMBL/GenBank/DDBJ whole genome shotgun (WGS) entry which is preliminary data.</text>
</comment>
<dbReference type="SUPFAM" id="SSF49785">
    <property type="entry name" value="Galactose-binding domain-like"/>
    <property type="match status" value="1"/>
</dbReference>
<dbReference type="Proteomes" id="UP000597338">
    <property type="component" value="Unassembled WGS sequence"/>
</dbReference>
<dbReference type="SUPFAM" id="SSF49299">
    <property type="entry name" value="PKD domain"/>
    <property type="match status" value="1"/>
</dbReference>
<proteinExistence type="predicted"/>
<dbReference type="SMART" id="SM00089">
    <property type="entry name" value="PKD"/>
    <property type="match status" value="1"/>
</dbReference>
<dbReference type="InterPro" id="IPR035986">
    <property type="entry name" value="PKD_dom_sf"/>
</dbReference>
<sequence length="342" mass="38431">MITITRTLGIALLFQLTLLSCKEESVPAPEPEEPKPSAGFSMVQVSEDDPFTYSFTNEGDNYSLVRWEFGDDSVSLDDSPTHTFLRTGEFRIKLRTENSQGFWAETETVVNIVPDSLIEVLATPKPGGSLDLSVAANLAVDSIFWYKGVGVGGEFLNNNETVNISVAPGQFEDYTLRVKTPNGSIAEISRMLTDLGVVRDVTERGVLSVSRDNDGGKFAGEGSLKLTDNDIQTKFLQFNYVGDLWFQLDFYEPVILGAYTLTSANDVPDRDPKNWKLEGSMDEHTWTLLDERTDENFEERFQTKTYTFDNHEAYRFYRVSVTSVKAGGLFQVAEWRMLQLPQ</sequence>
<evidence type="ECO:0000259" key="1">
    <source>
        <dbReference type="PROSITE" id="PS50093"/>
    </source>
</evidence>
<dbReference type="Pfam" id="PF00754">
    <property type="entry name" value="F5_F8_type_C"/>
    <property type="match status" value="1"/>
</dbReference>
<dbReference type="InterPro" id="IPR022409">
    <property type="entry name" value="PKD/Chitinase_dom"/>
</dbReference>
<dbReference type="PROSITE" id="PS51257">
    <property type="entry name" value="PROKAR_LIPOPROTEIN"/>
    <property type="match status" value="1"/>
</dbReference>
<keyword evidence="3" id="KW-1185">Reference proteome</keyword>
<dbReference type="InterPro" id="IPR013783">
    <property type="entry name" value="Ig-like_fold"/>
</dbReference>
<dbReference type="Gene3D" id="2.60.120.260">
    <property type="entry name" value="Galactose-binding domain-like"/>
    <property type="match status" value="1"/>
</dbReference>
<dbReference type="PROSITE" id="PS50093">
    <property type="entry name" value="PKD"/>
    <property type="match status" value="1"/>
</dbReference>
<dbReference type="EMBL" id="BMIK01000002">
    <property type="protein sequence ID" value="GGC21570.1"/>
    <property type="molecule type" value="Genomic_DNA"/>
</dbReference>
<dbReference type="Gene3D" id="2.60.40.10">
    <property type="entry name" value="Immunoglobulins"/>
    <property type="match status" value="1"/>
</dbReference>
<evidence type="ECO:0000313" key="3">
    <source>
        <dbReference type="Proteomes" id="UP000597338"/>
    </source>
</evidence>
<protein>
    <recommendedName>
        <fullName evidence="1">PKD domain-containing protein</fullName>
    </recommendedName>
</protein>
<dbReference type="InterPro" id="IPR000421">
    <property type="entry name" value="FA58C"/>
</dbReference>
<evidence type="ECO:0000313" key="2">
    <source>
        <dbReference type="EMBL" id="GGC21570.1"/>
    </source>
</evidence>